<reference evidence="11" key="1">
    <citation type="submission" date="2025-08" db="UniProtKB">
        <authorList>
            <consortium name="Ensembl"/>
        </authorList>
    </citation>
    <scope>IDENTIFICATION</scope>
</reference>
<dbReference type="InterPro" id="IPR006574">
    <property type="entry name" value="PRY"/>
</dbReference>
<dbReference type="InterPro" id="IPR027370">
    <property type="entry name" value="Znf-RING_euk"/>
</dbReference>
<keyword evidence="7" id="KW-0175">Coiled coil</keyword>
<evidence type="ECO:0000256" key="7">
    <source>
        <dbReference type="SAM" id="Coils"/>
    </source>
</evidence>
<dbReference type="PANTHER" id="PTHR25465">
    <property type="entry name" value="B-BOX DOMAIN CONTAINING"/>
    <property type="match status" value="1"/>
</dbReference>
<sequence length="435" mass="49381">MAAASCVLNADQFRCSICVDVFTDPVTTPCGHNFCKSCITQHWNINDPCRQHFALKSCLVCLASYCDSHLEPHRTKSGLRRHQLIDPVENLEGRMCPKHDKLMELFCETDQTCVCMICTVLDHRTHDVVPLEEGRLKIKELKHSAELVDSIREKQREMEELAEDFIKELEQEICELEKRSSEVGQLSESEDHLHLLQSFLSVSAVPPTRDWTEVSILPVPYEVAVVIAVKELVETLREQVKGLLELKRVQKHAVELTLDPDTAHPHLILSEDGRQVRHGDVWKNLPDKPWRFSVCPDVLAEQSFSSGRFYYEVQVRGKMEWVLGVAKESIDRMGQIAVIPQKGYWTICLRKKNEYRALTIPPVLLSPTSRPDTVGVFVDCEEGLVCFYDVKAPALIYSFTGCCFPGRLYPFFSPGHNFVGDNSAPLIVPPVNHTV</sequence>
<dbReference type="SMART" id="SM00589">
    <property type="entry name" value="PRY"/>
    <property type="match status" value="1"/>
</dbReference>
<organism evidence="11 12">
    <name type="scientific">Mola mola</name>
    <name type="common">Ocean sunfish</name>
    <name type="synonym">Tetraodon mola</name>
    <dbReference type="NCBI Taxonomy" id="94237"/>
    <lineage>
        <taxon>Eukaryota</taxon>
        <taxon>Metazoa</taxon>
        <taxon>Chordata</taxon>
        <taxon>Craniata</taxon>
        <taxon>Vertebrata</taxon>
        <taxon>Euteleostomi</taxon>
        <taxon>Actinopterygii</taxon>
        <taxon>Neopterygii</taxon>
        <taxon>Teleostei</taxon>
        <taxon>Neoteleostei</taxon>
        <taxon>Acanthomorphata</taxon>
        <taxon>Eupercaria</taxon>
        <taxon>Tetraodontiformes</taxon>
        <taxon>Molidae</taxon>
        <taxon>Mola</taxon>
    </lineage>
</organism>
<evidence type="ECO:0000259" key="9">
    <source>
        <dbReference type="PROSITE" id="PS50119"/>
    </source>
</evidence>
<dbReference type="InterPro" id="IPR003877">
    <property type="entry name" value="SPRY_dom"/>
</dbReference>
<dbReference type="Pfam" id="PF13765">
    <property type="entry name" value="PRY"/>
    <property type="match status" value="1"/>
</dbReference>
<dbReference type="SMART" id="SM00336">
    <property type="entry name" value="BBOX"/>
    <property type="match status" value="1"/>
</dbReference>
<evidence type="ECO:0000256" key="5">
    <source>
        <dbReference type="ARBA" id="ARBA00022859"/>
    </source>
</evidence>
<keyword evidence="1" id="KW-0399">Innate immunity</keyword>
<dbReference type="STRING" id="94237.ENSMMOP00000016487"/>
<dbReference type="InterPro" id="IPR013320">
    <property type="entry name" value="ConA-like_dom_sf"/>
</dbReference>
<feature type="domain" description="B30.2/SPRY" evidence="10">
    <location>
        <begin position="236"/>
        <end position="433"/>
    </location>
</feature>
<dbReference type="InterPro" id="IPR001870">
    <property type="entry name" value="B30.2/SPRY"/>
</dbReference>
<evidence type="ECO:0000256" key="1">
    <source>
        <dbReference type="ARBA" id="ARBA00022588"/>
    </source>
</evidence>
<dbReference type="Pfam" id="PF00622">
    <property type="entry name" value="SPRY"/>
    <property type="match status" value="1"/>
</dbReference>
<name>A0A3Q3WVJ9_MOLML</name>
<dbReference type="PANTHER" id="PTHR25465:SF32">
    <property type="entry name" value="BLOODTHIRSTY-RELATED GENE FAMILY, MEMBER 16 ISOFORM X1-RELATED"/>
    <property type="match status" value="1"/>
</dbReference>
<dbReference type="PROSITE" id="PS50188">
    <property type="entry name" value="B302_SPRY"/>
    <property type="match status" value="1"/>
</dbReference>
<dbReference type="Proteomes" id="UP000261620">
    <property type="component" value="Unplaced"/>
</dbReference>
<dbReference type="SMART" id="SM00184">
    <property type="entry name" value="RING"/>
    <property type="match status" value="1"/>
</dbReference>
<dbReference type="AlphaFoldDB" id="A0A3Q3WVJ9"/>
<keyword evidence="5" id="KW-0391">Immunity</keyword>
<evidence type="ECO:0000256" key="4">
    <source>
        <dbReference type="ARBA" id="ARBA00022833"/>
    </source>
</evidence>
<keyword evidence="3 6" id="KW-0863">Zinc-finger</keyword>
<dbReference type="FunFam" id="2.60.120.920:FF:000004">
    <property type="entry name" value="Butyrophilin subfamily 1 member A1"/>
    <property type="match status" value="1"/>
</dbReference>
<dbReference type="InterPro" id="IPR058030">
    <property type="entry name" value="TRIM8/14/16/25/29/45/65_CC"/>
</dbReference>
<feature type="domain" description="B box-type" evidence="9">
    <location>
        <begin position="91"/>
        <end position="131"/>
    </location>
</feature>
<keyword evidence="12" id="KW-1185">Reference proteome</keyword>
<dbReference type="Gene3D" id="3.30.40.10">
    <property type="entry name" value="Zinc/RING finger domain, C3HC4 (zinc finger)"/>
    <property type="match status" value="1"/>
</dbReference>
<evidence type="ECO:0000256" key="2">
    <source>
        <dbReference type="ARBA" id="ARBA00022723"/>
    </source>
</evidence>
<dbReference type="PROSITE" id="PS00518">
    <property type="entry name" value="ZF_RING_1"/>
    <property type="match status" value="1"/>
</dbReference>
<dbReference type="InterPro" id="IPR001841">
    <property type="entry name" value="Znf_RING"/>
</dbReference>
<dbReference type="InterPro" id="IPR013083">
    <property type="entry name" value="Znf_RING/FYVE/PHD"/>
</dbReference>
<dbReference type="InterPro" id="IPR017907">
    <property type="entry name" value="Znf_RING_CS"/>
</dbReference>
<dbReference type="InterPro" id="IPR043136">
    <property type="entry name" value="B30.2/SPRY_sf"/>
</dbReference>
<evidence type="ECO:0000256" key="6">
    <source>
        <dbReference type="PROSITE-ProRule" id="PRU00024"/>
    </source>
</evidence>
<keyword evidence="2" id="KW-0479">Metal-binding</keyword>
<dbReference type="GO" id="GO:0045087">
    <property type="term" value="P:innate immune response"/>
    <property type="evidence" value="ECO:0007669"/>
    <property type="project" value="UniProtKB-KW"/>
</dbReference>
<evidence type="ECO:0000259" key="10">
    <source>
        <dbReference type="PROSITE" id="PS50188"/>
    </source>
</evidence>
<dbReference type="CDD" id="cd13733">
    <property type="entry name" value="SPRY_PRY_C-I_1"/>
    <property type="match status" value="1"/>
</dbReference>
<evidence type="ECO:0000256" key="3">
    <source>
        <dbReference type="ARBA" id="ARBA00022771"/>
    </source>
</evidence>
<keyword evidence="4" id="KW-0862">Zinc</keyword>
<dbReference type="Ensembl" id="ENSMMOT00000016761.1">
    <property type="protein sequence ID" value="ENSMMOP00000016487.1"/>
    <property type="gene ID" value="ENSMMOG00000012568.1"/>
</dbReference>
<dbReference type="PRINTS" id="PR01407">
    <property type="entry name" value="BUTYPHLNCDUF"/>
</dbReference>
<feature type="domain" description="RING-type" evidence="8">
    <location>
        <begin position="15"/>
        <end position="61"/>
    </location>
</feature>
<dbReference type="SUPFAM" id="SSF49899">
    <property type="entry name" value="Concanavalin A-like lectins/glucanases"/>
    <property type="match status" value="1"/>
</dbReference>
<dbReference type="CDD" id="cd19769">
    <property type="entry name" value="Bbox2_TRIM16-like"/>
    <property type="match status" value="1"/>
</dbReference>
<evidence type="ECO:0000313" key="11">
    <source>
        <dbReference type="Ensembl" id="ENSMMOP00000016487.1"/>
    </source>
</evidence>
<feature type="coiled-coil region" evidence="7">
    <location>
        <begin position="144"/>
        <end position="172"/>
    </location>
</feature>
<dbReference type="Pfam" id="PF00643">
    <property type="entry name" value="zf-B_box"/>
    <property type="match status" value="1"/>
</dbReference>
<dbReference type="PROSITE" id="PS50089">
    <property type="entry name" value="ZF_RING_2"/>
    <property type="match status" value="1"/>
</dbReference>
<dbReference type="GO" id="GO:0008270">
    <property type="term" value="F:zinc ion binding"/>
    <property type="evidence" value="ECO:0007669"/>
    <property type="project" value="UniProtKB-KW"/>
</dbReference>
<protein>
    <submittedName>
        <fullName evidence="11">Uncharacterized protein</fullName>
    </submittedName>
</protein>
<dbReference type="Pfam" id="PF13445">
    <property type="entry name" value="zf-RING_UBOX"/>
    <property type="match status" value="1"/>
</dbReference>
<dbReference type="SMART" id="SM00449">
    <property type="entry name" value="SPRY"/>
    <property type="match status" value="1"/>
</dbReference>
<dbReference type="GO" id="GO:0005737">
    <property type="term" value="C:cytoplasm"/>
    <property type="evidence" value="ECO:0007669"/>
    <property type="project" value="UniProtKB-ARBA"/>
</dbReference>
<dbReference type="InterPro" id="IPR051051">
    <property type="entry name" value="E3_ubiq-ligase_TRIM/RNF"/>
</dbReference>
<dbReference type="SUPFAM" id="SSF57845">
    <property type="entry name" value="B-box zinc-binding domain"/>
    <property type="match status" value="1"/>
</dbReference>
<dbReference type="Gene3D" id="2.60.120.920">
    <property type="match status" value="1"/>
</dbReference>
<dbReference type="InterPro" id="IPR003879">
    <property type="entry name" value="Butyrophylin_SPRY"/>
</dbReference>
<dbReference type="InterPro" id="IPR000315">
    <property type="entry name" value="Znf_B-box"/>
</dbReference>
<dbReference type="PROSITE" id="PS50119">
    <property type="entry name" value="ZF_BBOX"/>
    <property type="match status" value="1"/>
</dbReference>
<dbReference type="OMA" id="HWNINDP"/>
<dbReference type="Pfam" id="PF25600">
    <property type="entry name" value="TRIM_CC"/>
    <property type="match status" value="1"/>
</dbReference>
<accession>A0A3Q3WVJ9</accession>
<dbReference type="SUPFAM" id="SSF57850">
    <property type="entry name" value="RING/U-box"/>
    <property type="match status" value="1"/>
</dbReference>
<evidence type="ECO:0000259" key="8">
    <source>
        <dbReference type="PROSITE" id="PS50089"/>
    </source>
</evidence>
<proteinExistence type="predicted"/>
<dbReference type="Gene3D" id="3.30.160.60">
    <property type="entry name" value="Classic Zinc Finger"/>
    <property type="match status" value="1"/>
</dbReference>
<reference evidence="11" key="2">
    <citation type="submission" date="2025-09" db="UniProtKB">
        <authorList>
            <consortium name="Ensembl"/>
        </authorList>
    </citation>
    <scope>IDENTIFICATION</scope>
</reference>
<evidence type="ECO:0000313" key="12">
    <source>
        <dbReference type="Proteomes" id="UP000261620"/>
    </source>
</evidence>